<feature type="transmembrane region" description="Helical" evidence="1">
    <location>
        <begin position="158"/>
        <end position="178"/>
    </location>
</feature>
<keyword evidence="3" id="KW-1185">Reference proteome</keyword>
<feature type="transmembrane region" description="Helical" evidence="1">
    <location>
        <begin position="209"/>
        <end position="228"/>
    </location>
</feature>
<keyword evidence="1" id="KW-0472">Membrane</keyword>
<reference evidence="2" key="1">
    <citation type="submission" date="2006-10" db="EMBL/GenBank/DDBJ databases">
        <authorList>
            <person name="Amadeo P."/>
            <person name="Zhao Q."/>
            <person name="Wortman J."/>
            <person name="Fraser-Liggett C."/>
            <person name="Carlton J."/>
        </authorList>
    </citation>
    <scope>NUCLEOTIDE SEQUENCE</scope>
    <source>
        <strain evidence="2">G3</strain>
    </source>
</reference>
<dbReference type="RefSeq" id="XP_001582102.1">
    <property type="nucleotide sequence ID" value="XM_001582052.1"/>
</dbReference>
<feature type="transmembrane region" description="Helical" evidence="1">
    <location>
        <begin position="38"/>
        <end position="57"/>
    </location>
</feature>
<gene>
    <name evidence="2" type="ORF">TVAG_282860</name>
</gene>
<dbReference type="VEuPathDB" id="TrichDB:TVAGG3_0028190"/>
<evidence type="ECO:0000313" key="2">
    <source>
        <dbReference type="EMBL" id="EAY21116.1"/>
    </source>
</evidence>
<accession>A2DEI9</accession>
<evidence type="ECO:0000313" key="3">
    <source>
        <dbReference type="Proteomes" id="UP000001542"/>
    </source>
</evidence>
<feature type="transmembrane region" description="Helical" evidence="1">
    <location>
        <begin position="323"/>
        <end position="340"/>
    </location>
</feature>
<dbReference type="InParanoid" id="A2DEI9"/>
<feature type="transmembrane region" description="Helical" evidence="1">
    <location>
        <begin position="85"/>
        <end position="103"/>
    </location>
</feature>
<proteinExistence type="predicted"/>
<dbReference type="AlphaFoldDB" id="A2DEI9"/>
<dbReference type="Proteomes" id="UP000001542">
    <property type="component" value="Unassembled WGS sequence"/>
</dbReference>
<feature type="transmembrane region" description="Helical" evidence="1">
    <location>
        <begin position="299"/>
        <end position="318"/>
    </location>
</feature>
<feature type="transmembrane region" description="Helical" evidence="1">
    <location>
        <begin position="275"/>
        <end position="293"/>
    </location>
</feature>
<feature type="transmembrane region" description="Helical" evidence="1">
    <location>
        <begin position="184"/>
        <end position="202"/>
    </location>
</feature>
<keyword evidence="1" id="KW-1133">Transmembrane helix</keyword>
<sequence>MPPRPGIRPPRKNDRSERFQVDWLRDYQDYVEITLPKISIYIGFILIITQISQYFNFKSANFERRYPRNDTYLSHLADMFKGGPIYVLIALLVYFVYSCITGFEQDVAFMLGVLFALDDGLLQFLQNNISACYLFISVLFTIYFGLQLQEEFSGTFSLRWYYNFLGSCVCALISIFLFPEVIPIILIVFLFANISISKSSLINKSGGRTFANLVWAAVLLLPSVYLVYPRVPRFDFQLHNVYDVFVLAEWNIGTLIPIILSLPLIAAIRTPRVNSYLISCYAVSIFGIFINCSRNLDTLYIRLLFARMVGSAVASIVLGRQKFIFTSFIVILISFGYAWIQREQFNPIDIDFV</sequence>
<reference evidence="2" key="2">
    <citation type="journal article" date="2007" name="Science">
        <title>Draft genome sequence of the sexually transmitted pathogen Trichomonas vaginalis.</title>
        <authorList>
            <person name="Carlton J.M."/>
            <person name="Hirt R.P."/>
            <person name="Silva J.C."/>
            <person name="Delcher A.L."/>
            <person name="Schatz M."/>
            <person name="Zhao Q."/>
            <person name="Wortman J.R."/>
            <person name="Bidwell S.L."/>
            <person name="Alsmark U.C.M."/>
            <person name="Besteiro S."/>
            <person name="Sicheritz-Ponten T."/>
            <person name="Noel C.J."/>
            <person name="Dacks J.B."/>
            <person name="Foster P.G."/>
            <person name="Simillion C."/>
            <person name="Van de Peer Y."/>
            <person name="Miranda-Saavedra D."/>
            <person name="Barton G.J."/>
            <person name="Westrop G.D."/>
            <person name="Mueller S."/>
            <person name="Dessi D."/>
            <person name="Fiori P.L."/>
            <person name="Ren Q."/>
            <person name="Paulsen I."/>
            <person name="Zhang H."/>
            <person name="Bastida-Corcuera F.D."/>
            <person name="Simoes-Barbosa A."/>
            <person name="Brown M.T."/>
            <person name="Hayes R.D."/>
            <person name="Mukherjee M."/>
            <person name="Okumura C.Y."/>
            <person name="Schneider R."/>
            <person name="Smith A.J."/>
            <person name="Vanacova S."/>
            <person name="Villalvazo M."/>
            <person name="Haas B.J."/>
            <person name="Pertea M."/>
            <person name="Feldblyum T.V."/>
            <person name="Utterback T.R."/>
            <person name="Shu C.L."/>
            <person name="Osoegawa K."/>
            <person name="de Jong P.J."/>
            <person name="Hrdy I."/>
            <person name="Horvathova L."/>
            <person name="Zubacova Z."/>
            <person name="Dolezal P."/>
            <person name="Malik S.B."/>
            <person name="Logsdon J.M. Jr."/>
            <person name="Henze K."/>
            <person name="Gupta A."/>
            <person name="Wang C.C."/>
            <person name="Dunne R.L."/>
            <person name="Upcroft J.A."/>
            <person name="Upcroft P."/>
            <person name="White O."/>
            <person name="Salzberg S.L."/>
            <person name="Tang P."/>
            <person name="Chiu C.-H."/>
            <person name="Lee Y.-S."/>
            <person name="Embley T.M."/>
            <person name="Coombs G.H."/>
            <person name="Mottram J.C."/>
            <person name="Tachezy J."/>
            <person name="Fraser-Liggett C.M."/>
            <person name="Johnson P.J."/>
        </authorList>
    </citation>
    <scope>NUCLEOTIDE SEQUENCE [LARGE SCALE GENOMIC DNA]</scope>
    <source>
        <strain evidence="2">G3</strain>
    </source>
</reference>
<dbReference type="VEuPathDB" id="TrichDB:TVAG_282860"/>
<feature type="transmembrane region" description="Helical" evidence="1">
    <location>
        <begin position="123"/>
        <end position="146"/>
    </location>
</feature>
<organism evidence="2 3">
    <name type="scientific">Trichomonas vaginalis (strain ATCC PRA-98 / G3)</name>
    <dbReference type="NCBI Taxonomy" id="412133"/>
    <lineage>
        <taxon>Eukaryota</taxon>
        <taxon>Metamonada</taxon>
        <taxon>Parabasalia</taxon>
        <taxon>Trichomonadida</taxon>
        <taxon>Trichomonadidae</taxon>
        <taxon>Trichomonas</taxon>
    </lineage>
</organism>
<protein>
    <submittedName>
        <fullName evidence="2">Uncharacterized protein</fullName>
    </submittedName>
</protein>
<feature type="transmembrane region" description="Helical" evidence="1">
    <location>
        <begin position="248"/>
        <end position="268"/>
    </location>
</feature>
<name>A2DEI9_TRIV3</name>
<keyword evidence="1" id="KW-0812">Transmembrane</keyword>
<dbReference type="KEGG" id="tva:5466664"/>
<evidence type="ECO:0000256" key="1">
    <source>
        <dbReference type="SAM" id="Phobius"/>
    </source>
</evidence>
<dbReference type="EMBL" id="DS113192">
    <property type="protein sequence ID" value="EAY21116.1"/>
    <property type="molecule type" value="Genomic_DNA"/>
</dbReference>